<dbReference type="Proteomes" id="UP000308600">
    <property type="component" value="Unassembled WGS sequence"/>
</dbReference>
<protein>
    <submittedName>
        <fullName evidence="1">Uncharacterized protein</fullName>
    </submittedName>
</protein>
<proteinExistence type="predicted"/>
<dbReference type="EMBL" id="ML208286">
    <property type="protein sequence ID" value="TFK72399.1"/>
    <property type="molecule type" value="Genomic_DNA"/>
</dbReference>
<gene>
    <name evidence="1" type="ORF">BDN72DRAFT_336218</name>
</gene>
<organism evidence="1 2">
    <name type="scientific">Pluteus cervinus</name>
    <dbReference type="NCBI Taxonomy" id="181527"/>
    <lineage>
        <taxon>Eukaryota</taxon>
        <taxon>Fungi</taxon>
        <taxon>Dikarya</taxon>
        <taxon>Basidiomycota</taxon>
        <taxon>Agaricomycotina</taxon>
        <taxon>Agaricomycetes</taxon>
        <taxon>Agaricomycetidae</taxon>
        <taxon>Agaricales</taxon>
        <taxon>Pluteineae</taxon>
        <taxon>Pluteaceae</taxon>
        <taxon>Pluteus</taxon>
    </lineage>
</organism>
<reference evidence="1 2" key="1">
    <citation type="journal article" date="2019" name="Nat. Ecol. Evol.">
        <title>Megaphylogeny resolves global patterns of mushroom evolution.</title>
        <authorList>
            <person name="Varga T."/>
            <person name="Krizsan K."/>
            <person name="Foldi C."/>
            <person name="Dima B."/>
            <person name="Sanchez-Garcia M."/>
            <person name="Sanchez-Ramirez S."/>
            <person name="Szollosi G.J."/>
            <person name="Szarkandi J.G."/>
            <person name="Papp V."/>
            <person name="Albert L."/>
            <person name="Andreopoulos W."/>
            <person name="Angelini C."/>
            <person name="Antonin V."/>
            <person name="Barry K.W."/>
            <person name="Bougher N.L."/>
            <person name="Buchanan P."/>
            <person name="Buyck B."/>
            <person name="Bense V."/>
            <person name="Catcheside P."/>
            <person name="Chovatia M."/>
            <person name="Cooper J."/>
            <person name="Damon W."/>
            <person name="Desjardin D."/>
            <person name="Finy P."/>
            <person name="Geml J."/>
            <person name="Haridas S."/>
            <person name="Hughes K."/>
            <person name="Justo A."/>
            <person name="Karasinski D."/>
            <person name="Kautmanova I."/>
            <person name="Kiss B."/>
            <person name="Kocsube S."/>
            <person name="Kotiranta H."/>
            <person name="LaButti K.M."/>
            <person name="Lechner B.E."/>
            <person name="Liimatainen K."/>
            <person name="Lipzen A."/>
            <person name="Lukacs Z."/>
            <person name="Mihaltcheva S."/>
            <person name="Morgado L.N."/>
            <person name="Niskanen T."/>
            <person name="Noordeloos M.E."/>
            <person name="Ohm R.A."/>
            <person name="Ortiz-Santana B."/>
            <person name="Ovrebo C."/>
            <person name="Racz N."/>
            <person name="Riley R."/>
            <person name="Savchenko A."/>
            <person name="Shiryaev A."/>
            <person name="Soop K."/>
            <person name="Spirin V."/>
            <person name="Szebenyi C."/>
            <person name="Tomsovsky M."/>
            <person name="Tulloss R.E."/>
            <person name="Uehling J."/>
            <person name="Grigoriev I.V."/>
            <person name="Vagvolgyi C."/>
            <person name="Papp T."/>
            <person name="Martin F.M."/>
            <person name="Miettinen O."/>
            <person name="Hibbett D.S."/>
            <person name="Nagy L.G."/>
        </authorList>
    </citation>
    <scope>NUCLEOTIDE SEQUENCE [LARGE SCALE GENOMIC DNA]</scope>
    <source>
        <strain evidence="1 2">NL-1719</strain>
    </source>
</reference>
<evidence type="ECO:0000313" key="1">
    <source>
        <dbReference type="EMBL" id="TFK72399.1"/>
    </source>
</evidence>
<evidence type="ECO:0000313" key="2">
    <source>
        <dbReference type="Proteomes" id="UP000308600"/>
    </source>
</evidence>
<keyword evidence="2" id="KW-1185">Reference proteome</keyword>
<sequence length="577" mass="63915">MIMAPSSALPSASLVSDNWPSDPASILSDMPNDDADRVRDMITQIAPLFPRIEEYATSLHPRRRRCRVVKDRYTWGQSFAVFEIAFEPGNQMDLEEEIDNERGIDHSDVEEDSIPRLSSLPPKSPSSVDHFESQSWIIRCGLRPVNAYYGTAEQLERKILNEVAALHVVQSRTTIPVPSIYAYHPVGNDPKNPLGENAPAFVMMNAMSGVTIADCGISLDSWDIDDEPSTPSSEGDARGGLVDILHGDESRLPILERYLHDLADMHVQLSKIRFPKIGSFALRSENVEGEQQQPIVEIGPCSDFGVGPFDTAKEYFELRAEAYEKMALSSDDEEDEETDGAPQHRPVSWQQNKSLRKCFVASLWRTAMLHRNLVHPLDNEGPFPMQHGDLHHENILVDPKTGAIVGVLDWDCAQAVPWETFAVPSFELSGYPTTTSHGQESHSLVIHDMFNRALRGCEVSSSLAPSTASTLPYLSPSGRSLSELHNSDAGHVGSYLAYWMYSLGCDFDHTGRALYELLEGKEDIESVFADWVTKRMRAASSNLGTTAEGRPLSTITPPSSESIDDKETSRMDLGASV</sequence>
<accession>A0ACD3B348</accession>
<name>A0ACD3B348_9AGAR</name>